<dbReference type="AlphaFoldDB" id="A0A7G3ANG5"/>
<dbReference type="EMBL" id="GITU01004801">
    <property type="protein sequence ID" value="MBC1173504.1"/>
    <property type="molecule type" value="Transcribed_RNA"/>
</dbReference>
<evidence type="ECO:0000313" key="1">
    <source>
        <dbReference type="EMBL" id="MBC1173504.1"/>
    </source>
</evidence>
<organism evidence="1">
    <name type="scientific">Lutzomyia longipalpis</name>
    <name type="common">Sand fly</name>
    <dbReference type="NCBI Taxonomy" id="7200"/>
    <lineage>
        <taxon>Eukaryota</taxon>
        <taxon>Metazoa</taxon>
        <taxon>Ecdysozoa</taxon>
        <taxon>Arthropoda</taxon>
        <taxon>Hexapoda</taxon>
        <taxon>Insecta</taxon>
        <taxon>Pterygota</taxon>
        <taxon>Neoptera</taxon>
        <taxon>Endopterygota</taxon>
        <taxon>Diptera</taxon>
        <taxon>Nematocera</taxon>
        <taxon>Psychodoidea</taxon>
        <taxon>Psychodidae</taxon>
        <taxon>Lutzomyia</taxon>
        <taxon>Lutzomyia</taxon>
    </lineage>
</organism>
<sequence length="97" mass="10719">MSLSSWALFLTYASTMDWSFRLSSLRPFACLLLLGRFSKAYLSDHKNHTAAQILCLRASPPGYYFLHRPPLLPGLFALMDAAPEYIFGPLGGPAAPI</sequence>
<protein>
    <submittedName>
        <fullName evidence="1">Putative secreted protein</fullName>
    </submittedName>
</protein>
<reference evidence="1" key="1">
    <citation type="journal article" date="2020" name="BMC">
        <title>Leishmania infection induces a limited differential gene expression in the sand fly midgut.</title>
        <authorList>
            <person name="Coutinho-Abreu I.V."/>
            <person name="Serafim T.D."/>
            <person name="Meneses C."/>
            <person name="Kamhawi S."/>
            <person name="Oliveira F."/>
            <person name="Valenzuela J.G."/>
        </authorList>
    </citation>
    <scope>NUCLEOTIDE SEQUENCE</scope>
    <source>
        <strain evidence="1">Jacobina</strain>
        <tissue evidence="1">Midgut</tissue>
    </source>
</reference>
<name>A0A7G3ANG5_LUTLO</name>
<proteinExistence type="predicted"/>
<accession>A0A7G3ANG5</accession>